<dbReference type="EMBL" id="GBXM01068655">
    <property type="protein sequence ID" value="JAH39922.1"/>
    <property type="molecule type" value="Transcribed_RNA"/>
</dbReference>
<dbReference type="EMBL" id="GBXM01064557">
    <property type="protein sequence ID" value="JAH44020.1"/>
    <property type="molecule type" value="Transcribed_RNA"/>
</dbReference>
<sequence length="20" mass="2402">MNLHFLVCNEILRDCMYTEG</sequence>
<organism evidence="1">
    <name type="scientific">Anguilla anguilla</name>
    <name type="common">European freshwater eel</name>
    <name type="synonym">Muraena anguilla</name>
    <dbReference type="NCBI Taxonomy" id="7936"/>
    <lineage>
        <taxon>Eukaryota</taxon>
        <taxon>Metazoa</taxon>
        <taxon>Chordata</taxon>
        <taxon>Craniata</taxon>
        <taxon>Vertebrata</taxon>
        <taxon>Euteleostomi</taxon>
        <taxon>Actinopterygii</taxon>
        <taxon>Neopterygii</taxon>
        <taxon>Teleostei</taxon>
        <taxon>Anguilliformes</taxon>
        <taxon>Anguillidae</taxon>
        <taxon>Anguilla</taxon>
    </lineage>
</organism>
<dbReference type="EMBL" id="GBXM01089424">
    <property type="protein sequence ID" value="JAH19153.1"/>
    <property type="molecule type" value="Transcribed_RNA"/>
</dbReference>
<protein>
    <submittedName>
        <fullName evidence="1">Uncharacterized protein</fullName>
    </submittedName>
</protein>
<dbReference type="EMBL" id="GBXM01078367">
    <property type="protein sequence ID" value="JAH30210.1"/>
    <property type="molecule type" value="Transcribed_RNA"/>
</dbReference>
<evidence type="ECO:0000313" key="1">
    <source>
        <dbReference type="EMBL" id="JAH19153.1"/>
    </source>
</evidence>
<dbReference type="AlphaFoldDB" id="A0A0E9QSQ5"/>
<accession>A0A0E9QSQ5</accession>
<reference evidence="1" key="2">
    <citation type="journal article" date="2015" name="Fish Shellfish Immunol.">
        <title>Early steps in the European eel (Anguilla anguilla)-Vibrio vulnificus interaction in the gills: Role of the RtxA13 toxin.</title>
        <authorList>
            <person name="Callol A."/>
            <person name="Pajuelo D."/>
            <person name="Ebbesson L."/>
            <person name="Teles M."/>
            <person name="MacKenzie S."/>
            <person name="Amaro C."/>
        </authorList>
    </citation>
    <scope>NUCLEOTIDE SEQUENCE</scope>
</reference>
<dbReference type="EMBL" id="GBXM01074322">
    <property type="protein sequence ID" value="JAH34255.1"/>
    <property type="molecule type" value="Transcribed_RNA"/>
</dbReference>
<name>A0A0E9QSQ5_ANGAN</name>
<proteinExistence type="predicted"/>
<dbReference type="EMBL" id="GBXM01071352">
    <property type="protein sequence ID" value="JAH37225.1"/>
    <property type="molecule type" value="Transcribed_RNA"/>
</dbReference>
<reference evidence="1" key="1">
    <citation type="submission" date="2014-11" db="EMBL/GenBank/DDBJ databases">
        <authorList>
            <person name="Amaro Gonzalez C."/>
        </authorList>
    </citation>
    <scope>NUCLEOTIDE SEQUENCE</scope>
</reference>
<dbReference type="EMBL" id="GBXM01083926">
    <property type="protein sequence ID" value="JAH24651.1"/>
    <property type="molecule type" value="Transcribed_RNA"/>
</dbReference>